<dbReference type="GO" id="GO:0006352">
    <property type="term" value="P:DNA-templated transcription initiation"/>
    <property type="evidence" value="ECO:0007669"/>
    <property type="project" value="InterPro"/>
</dbReference>
<accession>A0A919PKH0</accession>
<evidence type="ECO:0000256" key="5">
    <source>
        <dbReference type="ARBA" id="ARBA00023163"/>
    </source>
</evidence>
<dbReference type="GO" id="GO:0003677">
    <property type="term" value="F:DNA binding"/>
    <property type="evidence" value="ECO:0007669"/>
    <property type="project" value="UniProtKB-KW"/>
</dbReference>
<evidence type="ECO:0000259" key="6">
    <source>
        <dbReference type="Pfam" id="PF04542"/>
    </source>
</evidence>
<feature type="domain" description="RNA polymerase sigma-70 region 2" evidence="6">
    <location>
        <begin position="13"/>
        <end position="74"/>
    </location>
</feature>
<dbReference type="PANTHER" id="PTHR43133:SF50">
    <property type="entry name" value="ECF RNA POLYMERASE SIGMA FACTOR SIGM"/>
    <property type="match status" value="1"/>
</dbReference>
<comment type="caution">
    <text evidence="8">The sequence shown here is derived from an EMBL/GenBank/DDBJ whole genome shotgun (WGS) entry which is preliminary data.</text>
</comment>
<keyword evidence="9" id="KW-1185">Reference proteome</keyword>
<dbReference type="InterPro" id="IPR039425">
    <property type="entry name" value="RNA_pol_sigma-70-like"/>
</dbReference>
<evidence type="ECO:0000256" key="2">
    <source>
        <dbReference type="ARBA" id="ARBA00023015"/>
    </source>
</evidence>
<dbReference type="Proteomes" id="UP000660611">
    <property type="component" value="Unassembled WGS sequence"/>
</dbReference>
<dbReference type="InterPro" id="IPR036388">
    <property type="entry name" value="WH-like_DNA-bd_sf"/>
</dbReference>
<sequence length="175" mass="19337">MKKEIESELHDYVESRYAHLRRTAFLLCGEWHRAEDLVQTALAKVVVAARRGRVESLDAYSRQVLLRVYLDDNQRGSRRRERTWADPAGAAEPPVVAGDRATALTVLAALRTLPARQRATVVLRYWEDRSVEDTAAVLGVSEGTVKSQSAKGLAGMRQMLAGSLAELMFSDGGVV</sequence>
<comment type="similarity">
    <text evidence="1">Belongs to the sigma-70 factor family. ECF subfamily.</text>
</comment>
<keyword evidence="3" id="KW-0731">Sigma factor</keyword>
<dbReference type="NCBIfam" id="TIGR02937">
    <property type="entry name" value="sigma70-ECF"/>
    <property type="match status" value="1"/>
</dbReference>
<dbReference type="InterPro" id="IPR013324">
    <property type="entry name" value="RNA_pol_sigma_r3/r4-like"/>
</dbReference>
<organism evidence="8 9">
    <name type="scientific">Dactylosporangium siamense</name>
    <dbReference type="NCBI Taxonomy" id="685454"/>
    <lineage>
        <taxon>Bacteria</taxon>
        <taxon>Bacillati</taxon>
        <taxon>Actinomycetota</taxon>
        <taxon>Actinomycetes</taxon>
        <taxon>Micromonosporales</taxon>
        <taxon>Micromonosporaceae</taxon>
        <taxon>Dactylosporangium</taxon>
    </lineage>
</organism>
<dbReference type="Pfam" id="PF08281">
    <property type="entry name" value="Sigma70_r4_2"/>
    <property type="match status" value="1"/>
</dbReference>
<evidence type="ECO:0000256" key="1">
    <source>
        <dbReference type="ARBA" id="ARBA00010641"/>
    </source>
</evidence>
<gene>
    <name evidence="8" type="ORF">Dsi01nite_034500</name>
</gene>
<evidence type="ECO:0000256" key="4">
    <source>
        <dbReference type="ARBA" id="ARBA00023125"/>
    </source>
</evidence>
<dbReference type="Gene3D" id="1.10.10.10">
    <property type="entry name" value="Winged helix-like DNA-binding domain superfamily/Winged helix DNA-binding domain"/>
    <property type="match status" value="1"/>
</dbReference>
<dbReference type="Pfam" id="PF04542">
    <property type="entry name" value="Sigma70_r2"/>
    <property type="match status" value="1"/>
</dbReference>
<dbReference type="InterPro" id="IPR013249">
    <property type="entry name" value="RNA_pol_sigma70_r4_t2"/>
</dbReference>
<name>A0A919PKH0_9ACTN</name>
<reference evidence="8" key="1">
    <citation type="submission" date="2021-01" db="EMBL/GenBank/DDBJ databases">
        <title>Whole genome shotgun sequence of Dactylosporangium siamense NBRC 106093.</title>
        <authorList>
            <person name="Komaki H."/>
            <person name="Tamura T."/>
        </authorList>
    </citation>
    <scope>NUCLEOTIDE SEQUENCE</scope>
    <source>
        <strain evidence="8">NBRC 106093</strain>
    </source>
</reference>
<dbReference type="InterPro" id="IPR013325">
    <property type="entry name" value="RNA_pol_sigma_r2"/>
</dbReference>
<dbReference type="PANTHER" id="PTHR43133">
    <property type="entry name" value="RNA POLYMERASE ECF-TYPE SIGMA FACTO"/>
    <property type="match status" value="1"/>
</dbReference>
<dbReference type="InterPro" id="IPR014284">
    <property type="entry name" value="RNA_pol_sigma-70_dom"/>
</dbReference>
<dbReference type="CDD" id="cd06171">
    <property type="entry name" value="Sigma70_r4"/>
    <property type="match status" value="1"/>
</dbReference>
<dbReference type="InterPro" id="IPR007627">
    <property type="entry name" value="RNA_pol_sigma70_r2"/>
</dbReference>
<evidence type="ECO:0000259" key="7">
    <source>
        <dbReference type="Pfam" id="PF08281"/>
    </source>
</evidence>
<protein>
    <submittedName>
        <fullName evidence="8">RNA polymerase sigma24 factor</fullName>
    </submittedName>
</protein>
<dbReference type="SUPFAM" id="SSF88946">
    <property type="entry name" value="Sigma2 domain of RNA polymerase sigma factors"/>
    <property type="match status" value="1"/>
</dbReference>
<feature type="domain" description="RNA polymerase sigma factor 70 region 4 type 2" evidence="7">
    <location>
        <begin position="106"/>
        <end position="151"/>
    </location>
</feature>
<evidence type="ECO:0000313" key="9">
    <source>
        <dbReference type="Proteomes" id="UP000660611"/>
    </source>
</evidence>
<dbReference type="EMBL" id="BONQ01000052">
    <property type="protein sequence ID" value="GIG45409.1"/>
    <property type="molecule type" value="Genomic_DNA"/>
</dbReference>
<proteinExistence type="inferred from homology"/>
<keyword evidence="2" id="KW-0805">Transcription regulation</keyword>
<dbReference type="SUPFAM" id="SSF88659">
    <property type="entry name" value="Sigma3 and sigma4 domains of RNA polymerase sigma factors"/>
    <property type="match status" value="1"/>
</dbReference>
<dbReference type="GO" id="GO:0016987">
    <property type="term" value="F:sigma factor activity"/>
    <property type="evidence" value="ECO:0007669"/>
    <property type="project" value="UniProtKB-KW"/>
</dbReference>
<dbReference type="Gene3D" id="1.10.1740.10">
    <property type="match status" value="1"/>
</dbReference>
<dbReference type="RefSeq" id="WP_239135959.1">
    <property type="nucleotide sequence ID" value="NZ_BAAAVW010000011.1"/>
</dbReference>
<dbReference type="AlphaFoldDB" id="A0A919PKH0"/>
<evidence type="ECO:0000256" key="3">
    <source>
        <dbReference type="ARBA" id="ARBA00023082"/>
    </source>
</evidence>
<keyword evidence="4" id="KW-0238">DNA-binding</keyword>
<keyword evidence="5" id="KW-0804">Transcription</keyword>
<evidence type="ECO:0000313" key="8">
    <source>
        <dbReference type="EMBL" id="GIG45409.1"/>
    </source>
</evidence>